<keyword evidence="3" id="KW-0963">Cytoplasm</keyword>
<reference evidence="4 5" key="1">
    <citation type="submission" date="2020-08" db="EMBL/GenBank/DDBJ databases">
        <title>Aquariorum lacteus gen. nov., sp. nov., a new member of the family Comamonadaceae, isolated from freshwater aquarium.</title>
        <authorList>
            <person name="Chun S.-J."/>
        </authorList>
    </citation>
    <scope>NUCLEOTIDE SEQUENCE [LARGE SCALE GENOMIC DNA]</scope>
    <source>
        <strain evidence="4 5">SJAQ100</strain>
    </source>
</reference>
<dbReference type="GO" id="GO:0005737">
    <property type="term" value="C:cytoplasm"/>
    <property type="evidence" value="ECO:0007669"/>
    <property type="project" value="UniProtKB-SubCell"/>
</dbReference>
<dbReference type="Proteomes" id="UP000586093">
    <property type="component" value="Unassembled WGS sequence"/>
</dbReference>
<evidence type="ECO:0000256" key="2">
    <source>
        <dbReference type="ARBA" id="ARBA00023186"/>
    </source>
</evidence>
<gene>
    <name evidence="3" type="primary">ureF</name>
    <name evidence="4" type="ORF">H4F90_00750</name>
</gene>
<keyword evidence="1 3" id="KW-0996">Nickel insertion</keyword>
<dbReference type="PANTHER" id="PTHR33620">
    <property type="entry name" value="UREASE ACCESSORY PROTEIN F"/>
    <property type="match status" value="1"/>
</dbReference>
<comment type="similarity">
    <text evidence="3">Belongs to the UreF family.</text>
</comment>
<dbReference type="InterPro" id="IPR002639">
    <property type="entry name" value="UreF"/>
</dbReference>
<proteinExistence type="inferred from homology"/>
<keyword evidence="2 3" id="KW-0143">Chaperone</keyword>
<evidence type="ECO:0000256" key="1">
    <source>
        <dbReference type="ARBA" id="ARBA00022988"/>
    </source>
</evidence>
<dbReference type="PANTHER" id="PTHR33620:SF1">
    <property type="entry name" value="UREASE ACCESSORY PROTEIN F"/>
    <property type="match status" value="1"/>
</dbReference>
<dbReference type="GO" id="GO:0016151">
    <property type="term" value="F:nickel cation binding"/>
    <property type="evidence" value="ECO:0007669"/>
    <property type="project" value="UniProtKB-UniRule"/>
</dbReference>
<comment type="caution">
    <text evidence="4">The sequence shown here is derived from an EMBL/GenBank/DDBJ whole genome shotgun (WGS) entry which is preliminary data.</text>
</comment>
<dbReference type="InterPro" id="IPR038277">
    <property type="entry name" value="UreF_sf"/>
</dbReference>
<dbReference type="RefSeq" id="WP_182660524.1">
    <property type="nucleotide sequence ID" value="NZ_JACIVI010000001.1"/>
</dbReference>
<dbReference type="Gene3D" id="1.10.4190.10">
    <property type="entry name" value="Urease accessory protein UreF"/>
    <property type="match status" value="1"/>
</dbReference>
<keyword evidence="5" id="KW-1185">Reference proteome</keyword>
<dbReference type="Pfam" id="PF01730">
    <property type="entry name" value="UreF"/>
    <property type="match status" value="1"/>
</dbReference>
<protein>
    <recommendedName>
        <fullName evidence="3">Urease accessory protein UreF</fullName>
    </recommendedName>
</protein>
<comment type="function">
    <text evidence="3">Required for maturation of urease via the functional incorporation of the urease nickel metallocenter.</text>
</comment>
<evidence type="ECO:0000256" key="3">
    <source>
        <dbReference type="HAMAP-Rule" id="MF_01385"/>
    </source>
</evidence>
<dbReference type="HAMAP" id="MF_01385">
    <property type="entry name" value="UreF"/>
    <property type="match status" value="1"/>
</dbReference>
<evidence type="ECO:0000313" key="4">
    <source>
        <dbReference type="EMBL" id="MBB1160509.1"/>
    </source>
</evidence>
<dbReference type="EMBL" id="JACIVI010000001">
    <property type="protein sequence ID" value="MBB1160509.1"/>
    <property type="molecule type" value="Genomic_DNA"/>
</dbReference>
<name>A0A839HMM1_9BURK</name>
<dbReference type="PIRSF" id="PIRSF009467">
    <property type="entry name" value="Ureas_acces_UreF"/>
    <property type="match status" value="1"/>
</dbReference>
<comment type="subunit">
    <text evidence="3">UreD, UreF and UreG form a complex that acts as a GTP-hydrolysis-dependent molecular chaperone, activating the urease apoprotein by helping to assemble the nickel containing metallocenter of UreC. The UreE protein probably delivers the nickel.</text>
</comment>
<organism evidence="4 5">
    <name type="scientific">Aquariibacter albus</name>
    <dbReference type="NCBI Taxonomy" id="2759899"/>
    <lineage>
        <taxon>Bacteria</taxon>
        <taxon>Pseudomonadati</taxon>
        <taxon>Pseudomonadota</taxon>
        <taxon>Betaproteobacteria</taxon>
        <taxon>Burkholderiales</taxon>
        <taxon>Sphaerotilaceae</taxon>
        <taxon>Aquariibacter</taxon>
    </lineage>
</organism>
<sequence>MADVLPRPVAGPARAAALARLMQLSSPTLPVGAFSYSQGLESALEAGWICDAATAGDWIESLGAGPYAQLEAPLWWRAHAAWQAGDAAALQAVNDLHLASREGAELRAEALQMGWSLARLARDLGAFGPAQQALLPAIEPPGFLVLHAGLAWAWDLDPEEALLGHAWSWAENQVMAAVKLIPLGQTEGQRLLLRLGDRLPDWVATGRTLAGGGEAALGGLAPGLGLAASRHEVQINRIFRS</sequence>
<accession>A0A839HMM1</accession>
<dbReference type="AlphaFoldDB" id="A0A839HMM1"/>
<evidence type="ECO:0000313" key="5">
    <source>
        <dbReference type="Proteomes" id="UP000586093"/>
    </source>
</evidence>
<comment type="subcellular location">
    <subcellularLocation>
        <location evidence="3">Cytoplasm</location>
    </subcellularLocation>
</comment>